<proteinExistence type="predicted"/>
<evidence type="ECO:0000313" key="2">
    <source>
        <dbReference type="EMBL" id="KRG88268.1"/>
    </source>
</evidence>
<evidence type="ECO:0008006" key="4">
    <source>
        <dbReference type="Google" id="ProtNLM"/>
    </source>
</evidence>
<dbReference type="InterPro" id="IPR013783">
    <property type="entry name" value="Ig-like_fold"/>
</dbReference>
<evidence type="ECO:0000256" key="1">
    <source>
        <dbReference type="SAM" id="MobiDB-lite"/>
    </source>
</evidence>
<dbReference type="AlphaFoldDB" id="A0A0R0E245"/>
<organism evidence="2 3">
    <name type="scientific">Stenotrophomonas daejeonensis</name>
    <dbReference type="NCBI Taxonomy" id="659018"/>
    <lineage>
        <taxon>Bacteria</taxon>
        <taxon>Pseudomonadati</taxon>
        <taxon>Pseudomonadota</taxon>
        <taxon>Gammaproteobacteria</taxon>
        <taxon>Lysobacterales</taxon>
        <taxon>Lysobacteraceae</taxon>
        <taxon>Stenotrophomonas</taxon>
    </lineage>
</organism>
<feature type="region of interest" description="Disordered" evidence="1">
    <location>
        <begin position="1"/>
        <end position="27"/>
    </location>
</feature>
<dbReference type="Proteomes" id="UP000050940">
    <property type="component" value="Unassembled WGS sequence"/>
</dbReference>
<dbReference type="Gene3D" id="2.60.40.10">
    <property type="entry name" value="Immunoglobulins"/>
    <property type="match status" value="1"/>
</dbReference>
<reference evidence="2 3" key="1">
    <citation type="submission" date="2015-05" db="EMBL/GenBank/DDBJ databases">
        <title>Genome sequencing and analysis of members of genus Stenotrophomonas.</title>
        <authorList>
            <person name="Patil P.P."/>
            <person name="Midha S."/>
            <person name="Patil P.B."/>
        </authorList>
    </citation>
    <scope>NUCLEOTIDE SEQUENCE [LARGE SCALE GENOMIC DNA]</scope>
    <source>
        <strain evidence="2 3">JCM 16244</strain>
    </source>
</reference>
<evidence type="ECO:0000313" key="3">
    <source>
        <dbReference type="Proteomes" id="UP000050940"/>
    </source>
</evidence>
<keyword evidence="3" id="KW-1185">Reference proteome</keyword>
<name>A0A0R0E245_9GAMM</name>
<accession>A0A0R0E245</accession>
<comment type="caution">
    <text evidence="2">The sequence shown here is derived from an EMBL/GenBank/DDBJ whole genome shotgun (WGS) entry which is preliminary data.</text>
</comment>
<protein>
    <recommendedName>
        <fullName evidence="4">IPT/TIG domain-containing protein</fullName>
    </recommendedName>
</protein>
<dbReference type="EMBL" id="LDJP01000006">
    <property type="protein sequence ID" value="KRG88268.1"/>
    <property type="molecule type" value="Genomic_DNA"/>
</dbReference>
<dbReference type="PATRIC" id="fig|659018.3.peg.2195"/>
<gene>
    <name evidence="2" type="ORF">ABB34_00970</name>
</gene>
<sequence>MPAPAAELREGRQLQPAGQIRMSAPVSQVRSGVQDPVAVQRIRLQGMRQAMPARLAASPAALRAALPGIHALSGQHGGTFEPGGRYLIEGNGFGERTGTVTLRGNGMRAIDLQVITWTPAYIMVDVPADISGVPDLPRVELTVASPAARPLVSRAFGFHAARETVPLPGIPVDALRLDRGYMGNQTKVEYRLGGRDGTFRVLRATHDPDRMGCDDRARDLYDNRKVPLAPGFEVVSISWSHDPLRNLETSATHQTALGRYDFRWDDGNTAVFTSGVQRTYAKKTSFSFNPIVEWLPMMGEHYPQVRPGGAVCTSRYVATIHASGPRGMKPVP</sequence>